<evidence type="ECO:0000313" key="7">
    <source>
        <dbReference type="EMBL" id="WLK83179.1"/>
    </source>
</evidence>
<dbReference type="AlphaFoldDB" id="A0AA49X7N3"/>
<dbReference type="InterPro" id="IPR036093">
    <property type="entry name" value="NAC_dom_sf"/>
</dbReference>
<proteinExistence type="evidence at transcript level"/>
<evidence type="ECO:0000256" key="4">
    <source>
        <dbReference type="ARBA" id="ARBA00023242"/>
    </source>
</evidence>
<keyword evidence="4" id="KW-0539">Nucleus</keyword>
<protein>
    <submittedName>
        <fullName evidence="7">NAC protein 5</fullName>
    </submittedName>
</protein>
<evidence type="ECO:0000256" key="2">
    <source>
        <dbReference type="ARBA" id="ARBA00023125"/>
    </source>
</evidence>
<organism evidence="7">
    <name type="scientific">Casuarina equisetifolia</name>
    <name type="common">Beach she-oak</name>
    <name type="synonym">Casuarina litorea</name>
    <dbReference type="NCBI Taxonomy" id="3523"/>
    <lineage>
        <taxon>Eukaryota</taxon>
        <taxon>Viridiplantae</taxon>
        <taxon>Streptophyta</taxon>
        <taxon>Embryophyta</taxon>
        <taxon>Tracheophyta</taxon>
        <taxon>Spermatophyta</taxon>
        <taxon>Magnoliopsida</taxon>
        <taxon>eudicotyledons</taxon>
        <taxon>Gunneridae</taxon>
        <taxon>Pentapetalae</taxon>
        <taxon>rosids</taxon>
        <taxon>fabids</taxon>
        <taxon>Fagales</taxon>
        <taxon>Casuarinaceae</taxon>
        <taxon>Casuarina</taxon>
    </lineage>
</organism>
<accession>A0AA49X7N3</accession>
<reference evidence="7" key="1">
    <citation type="submission" date="2023-05" db="EMBL/GenBank/DDBJ databases">
        <authorList>
            <person name="Hong J.D."/>
            <person name="Cheng L.J."/>
        </authorList>
    </citation>
    <scope>NUCLEOTIDE SEQUENCE</scope>
</reference>
<dbReference type="SUPFAM" id="SSF101941">
    <property type="entry name" value="NAC domain"/>
    <property type="match status" value="1"/>
</dbReference>
<evidence type="ECO:0000256" key="3">
    <source>
        <dbReference type="ARBA" id="ARBA00023163"/>
    </source>
</evidence>
<sequence length="260" mass="29050">MDEAIVVNKGEDLIDLPPGFRFHPTDEEIISAYLTEKVDEWVVCRVFHKNTGIKKTTVPEDLLRINSFGEDLLDCTSLPPLMDPSFSNAIRPSSHFSMRENQHQPLHQQDQKIFHQPPNNYTPITTYQPFNPSLYQQTSGPNPSFSFQVNPNPVYLHQGRSSSIPGVADTYGFGVTEPGILRSMASNSGKSDLERQCKVEPFSSNQSMVSRSQDTGLSTDMNNEISSVVSKHDVGSSRPYDDLEAPSISPIAELEGLWDY</sequence>
<feature type="domain" description="NAC" evidence="6">
    <location>
        <begin position="17"/>
        <end position="63"/>
    </location>
</feature>
<dbReference type="GO" id="GO:0006355">
    <property type="term" value="P:regulation of DNA-templated transcription"/>
    <property type="evidence" value="ECO:0007669"/>
    <property type="project" value="InterPro"/>
</dbReference>
<evidence type="ECO:0000256" key="1">
    <source>
        <dbReference type="ARBA" id="ARBA00023015"/>
    </source>
</evidence>
<keyword evidence="3" id="KW-0804">Transcription</keyword>
<feature type="compositionally biased region" description="Polar residues" evidence="5">
    <location>
        <begin position="202"/>
        <end position="220"/>
    </location>
</feature>
<dbReference type="EMBL" id="OQ968137">
    <property type="protein sequence ID" value="WLK83179.1"/>
    <property type="molecule type" value="mRNA"/>
</dbReference>
<keyword evidence="1" id="KW-0805">Transcription regulation</keyword>
<dbReference type="InterPro" id="IPR003441">
    <property type="entry name" value="NAC-dom"/>
</dbReference>
<dbReference type="GO" id="GO:0003677">
    <property type="term" value="F:DNA binding"/>
    <property type="evidence" value="ECO:0007669"/>
    <property type="project" value="UniProtKB-KW"/>
</dbReference>
<feature type="region of interest" description="Disordered" evidence="5">
    <location>
        <begin position="200"/>
        <end position="220"/>
    </location>
</feature>
<gene>
    <name evidence="7" type="primary">SNAC5</name>
</gene>
<keyword evidence="2" id="KW-0238">DNA-binding</keyword>
<name>A0AA49X7N3_CASEQ</name>
<dbReference type="Pfam" id="PF02365">
    <property type="entry name" value="NAM"/>
    <property type="match status" value="1"/>
</dbReference>
<evidence type="ECO:0000256" key="5">
    <source>
        <dbReference type="SAM" id="MobiDB-lite"/>
    </source>
</evidence>
<evidence type="ECO:0000259" key="6">
    <source>
        <dbReference type="Pfam" id="PF02365"/>
    </source>
</evidence>